<evidence type="ECO:0000259" key="6">
    <source>
        <dbReference type="PROSITE" id="PS50949"/>
    </source>
</evidence>
<organism evidence="7 8">
    <name type="scientific">Novosphingobium umbonatum</name>
    <dbReference type="NCBI Taxonomy" id="1908524"/>
    <lineage>
        <taxon>Bacteria</taxon>
        <taxon>Pseudomonadati</taxon>
        <taxon>Pseudomonadota</taxon>
        <taxon>Alphaproteobacteria</taxon>
        <taxon>Sphingomonadales</taxon>
        <taxon>Sphingomonadaceae</taxon>
        <taxon>Novosphingobium</taxon>
    </lineage>
</organism>
<dbReference type="InterPro" id="IPR036388">
    <property type="entry name" value="WH-like_DNA-bd_sf"/>
</dbReference>
<reference evidence="7 8" key="1">
    <citation type="submission" date="2019-01" db="EMBL/GenBank/DDBJ databases">
        <authorList>
            <person name="Chen W.-M."/>
        </authorList>
    </citation>
    <scope>NUCLEOTIDE SEQUENCE [LARGE SCALE GENOMIC DNA]</scope>
    <source>
        <strain evidence="7 8">FSY-9</strain>
    </source>
</reference>
<dbReference type="PANTHER" id="PTHR46577:SF1">
    <property type="entry name" value="HTH-TYPE TRANSCRIPTIONAL REGULATORY PROTEIN GABR"/>
    <property type="match status" value="1"/>
</dbReference>
<dbReference type="Gene3D" id="3.40.640.10">
    <property type="entry name" value="Type I PLP-dependent aspartate aminotransferase-like (Major domain)"/>
    <property type="match status" value="1"/>
</dbReference>
<dbReference type="Gene3D" id="3.90.1150.10">
    <property type="entry name" value="Aspartate Aminotransferase, domain 1"/>
    <property type="match status" value="1"/>
</dbReference>
<evidence type="ECO:0000313" key="7">
    <source>
        <dbReference type="EMBL" id="RVU02211.1"/>
    </source>
</evidence>
<feature type="domain" description="HTH gntR-type" evidence="6">
    <location>
        <begin position="2"/>
        <end position="70"/>
    </location>
</feature>
<dbReference type="GO" id="GO:0003677">
    <property type="term" value="F:DNA binding"/>
    <property type="evidence" value="ECO:0007669"/>
    <property type="project" value="UniProtKB-KW"/>
</dbReference>
<evidence type="ECO:0000256" key="5">
    <source>
        <dbReference type="ARBA" id="ARBA00023163"/>
    </source>
</evidence>
<keyword evidence="3" id="KW-0805">Transcription regulation</keyword>
<dbReference type="CDD" id="cd00609">
    <property type="entry name" value="AAT_like"/>
    <property type="match status" value="1"/>
</dbReference>
<keyword evidence="4" id="KW-0238">DNA-binding</keyword>
<dbReference type="SUPFAM" id="SSF53383">
    <property type="entry name" value="PLP-dependent transferases"/>
    <property type="match status" value="1"/>
</dbReference>
<dbReference type="SUPFAM" id="SSF46785">
    <property type="entry name" value="Winged helix' DNA-binding domain"/>
    <property type="match status" value="1"/>
</dbReference>
<protein>
    <submittedName>
        <fullName evidence="7">PLP-dependent aminotransferase family protein</fullName>
    </submittedName>
</protein>
<sequence length="440" mass="46895">MAEDYRAIAQEIAEDIDAGRLQPGDRLPPQRQFAWRRGIAPSTASRVYAELTRRGLIVGEVGRGSFIRSAPPADHPTLAEPPALPINLETNYPILPDQHAILASILRQIAANPEVIQRILRETSVRATITTRDSVAKVMHWQGWRAQANQLLFAGNGRQALAATLSALARPGERIGFETMTYPMAKTIAAKLGLVAVPLAMDEQGLIPEAVEAAYRAAPLRAIYVQPTVHNPLGITMPAPRRAALAKMLQSLESVVAIEDAIYAFLDADAPPPLVSFAPDHTILLDAMSKRLGPGLTLAFVVAPPPWIEPISLSFMSGGWGPSGFALEVCLRLLLDGGMAALEQAKRVDAQIRQAEAANALSGLTWQAHPSSYHLMIDLPEGQRAETLVAAAKAQGIAITPASAFAVQAAHAPNAVRIGLANLAPEVIGAVLGKIARLIG</sequence>
<dbReference type="Pfam" id="PF00392">
    <property type="entry name" value="GntR"/>
    <property type="match status" value="1"/>
</dbReference>
<dbReference type="GO" id="GO:0008483">
    <property type="term" value="F:transaminase activity"/>
    <property type="evidence" value="ECO:0007669"/>
    <property type="project" value="UniProtKB-KW"/>
</dbReference>
<dbReference type="InterPro" id="IPR004839">
    <property type="entry name" value="Aminotransferase_I/II_large"/>
</dbReference>
<dbReference type="EMBL" id="SACO01000025">
    <property type="protein sequence ID" value="RVU02211.1"/>
    <property type="molecule type" value="Genomic_DNA"/>
</dbReference>
<keyword evidence="2" id="KW-0663">Pyridoxal phosphate</keyword>
<dbReference type="Proteomes" id="UP000282837">
    <property type="component" value="Unassembled WGS sequence"/>
</dbReference>
<dbReference type="PROSITE" id="PS50949">
    <property type="entry name" value="HTH_GNTR"/>
    <property type="match status" value="1"/>
</dbReference>
<evidence type="ECO:0000256" key="2">
    <source>
        <dbReference type="ARBA" id="ARBA00022898"/>
    </source>
</evidence>
<keyword evidence="7" id="KW-0032">Aminotransferase</keyword>
<comment type="caution">
    <text evidence="7">The sequence shown here is derived from an EMBL/GenBank/DDBJ whole genome shotgun (WGS) entry which is preliminary data.</text>
</comment>
<dbReference type="GO" id="GO:0030170">
    <property type="term" value="F:pyridoxal phosphate binding"/>
    <property type="evidence" value="ECO:0007669"/>
    <property type="project" value="InterPro"/>
</dbReference>
<evidence type="ECO:0000256" key="1">
    <source>
        <dbReference type="ARBA" id="ARBA00005384"/>
    </source>
</evidence>
<dbReference type="AlphaFoldDB" id="A0A437MX17"/>
<dbReference type="InterPro" id="IPR051446">
    <property type="entry name" value="HTH_trans_reg/aminotransferase"/>
</dbReference>
<dbReference type="SMART" id="SM00345">
    <property type="entry name" value="HTH_GNTR"/>
    <property type="match status" value="1"/>
</dbReference>
<accession>A0A437MX17</accession>
<dbReference type="InterPro" id="IPR000524">
    <property type="entry name" value="Tscrpt_reg_HTH_GntR"/>
</dbReference>
<comment type="similarity">
    <text evidence="1">In the C-terminal section; belongs to the class-I pyridoxal-phosphate-dependent aminotransferase family.</text>
</comment>
<evidence type="ECO:0000313" key="8">
    <source>
        <dbReference type="Proteomes" id="UP000282837"/>
    </source>
</evidence>
<dbReference type="CDD" id="cd07377">
    <property type="entry name" value="WHTH_GntR"/>
    <property type="match status" value="1"/>
</dbReference>
<dbReference type="GO" id="GO:0003700">
    <property type="term" value="F:DNA-binding transcription factor activity"/>
    <property type="evidence" value="ECO:0007669"/>
    <property type="project" value="InterPro"/>
</dbReference>
<keyword evidence="7" id="KW-0808">Transferase</keyword>
<keyword evidence="8" id="KW-1185">Reference proteome</keyword>
<gene>
    <name evidence="7" type="ORF">EOE18_17735</name>
</gene>
<keyword evidence="5" id="KW-0804">Transcription</keyword>
<dbReference type="OrthoDB" id="9804020at2"/>
<dbReference type="InterPro" id="IPR036390">
    <property type="entry name" value="WH_DNA-bd_sf"/>
</dbReference>
<dbReference type="RefSeq" id="WP_127712014.1">
    <property type="nucleotide sequence ID" value="NZ_SACO01000025.1"/>
</dbReference>
<dbReference type="InterPro" id="IPR015422">
    <property type="entry name" value="PyrdxlP-dep_Trfase_small"/>
</dbReference>
<dbReference type="Gene3D" id="1.10.10.10">
    <property type="entry name" value="Winged helix-like DNA-binding domain superfamily/Winged helix DNA-binding domain"/>
    <property type="match status" value="1"/>
</dbReference>
<dbReference type="InterPro" id="IPR015424">
    <property type="entry name" value="PyrdxlP-dep_Trfase"/>
</dbReference>
<name>A0A437MX17_9SPHN</name>
<proteinExistence type="inferred from homology"/>
<dbReference type="InterPro" id="IPR015421">
    <property type="entry name" value="PyrdxlP-dep_Trfase_major"/>
</dbReference>
<evidence type="ECO:0000256" key="4">
    <source>
        <dbReference type="ARBA" id="ARBA00023125"/>
    </source>
</evidence>
<dbReference type="Pfam" id="PF00155">
    <property type="entry name" value="Aminotran_1_2"/>
    <property type="match status" value="1"/>
</dbReference>
<evidence type="ECO:0000256" key="3">
    <source>
        <dbReference type="ARBA" id="ARBA00023015"/>
    </source>
</evidence>
<dbReference type="PANTHER" id="PTHR46577">
    <property type="entry name" value="HTH-TYPE TRANSCRIPTIONAL REGULATORY PROTEIN GABR"/>
    <property type="match status" value="1"/>
</dbReference>